<evidence type="ECO:0000256" key="1">
    <source>
        <dbReference type="SAM" id="MobiDB-lite"/>
    </source>
</evidence>
<feature type="compositionally biased region" description="Basic and acidic residues" evidence="1">
    <location>
        <begin position="246"/>
        <end position="259"/>
    </location>
</feature>
<keyword evidence="2" id="KW-0732">Signal</keyword>
<dbReference type="EMBL" id="CAJPVJ010002100">
    <property type="protein sequence ID" value="CAG2165769.1"/>
    <property type="molecule type" value="Genomic_DNA"/>
</dbReference>
<dbReference type="OrthoDB" id="10667266at2759"/>
<feature type="compositionally biased region" description="Basic and acidic residues" evidence="1">
    <location>
        <begin position="213"/>
        <end position="230"/>
    </location>
</feature>
<accession>A0A7R9LRX4</accession>
<evidence type="ECO:0000256" key="2">
    <source>
        <dbReference type="SAM" id="SignalP"/>
    </source>
</evidence>
<sequence>MLQTFVSLTLLCCISATYYGDYEYGFNKYFNGLKKQGIGSYNSGGYLPNSYGQGYGDQGYGYGYGQGFGYGHHNPYPYKRFSIIKRLPPIYKDVKQHVYVEQPVIIRKVPVIHKKKEVTVEKQPPIYDINPKPHVVEKDVGVGGYKPMGGVDMEGKDFVPMVEYEHKMPGYMPAVDGMPGVAVDEGVKQEMEKEEEMDEHRGHRDVGVGEGKGVIEEKEVMIDMKDKKLPVPEMGGDGDEGFGDFNPKDFELQSKESKN</sequence>
<dbReference type="Proteomes" id="UP000728032">
    <property type="component" value="Unassembled WGS sequence"/>
</dbReference>
<organism evidence="3">
    <name type="scientific">Oppiella nova</name>
    <dbReference type="NCBI Taxonomy" id="334625"/>
    <lineage>
        <taxon>Eukaryota</taxon>
        <taxon>Metazoa</taxon>
        <taxon>Ecdysozoa</taxon>
        <taxon>Arthropoda</taxon>
        <taxon>Chelicerata</taxon>
        <taxon>Arachnida</taxon>
        <taxon>Acari</taxon>
        <taxon>Acariformes</taxon>
        <taxon>Sarcoptiformes</taxon>
        <taxon>Oribatida</taxon>
        <taxon>Brachypylina</taxon>
        <taxon>Oppioidea</taxon>
        <taxon>Oppiidae</taxon>
        <taxon>Oppiella</taxon>
    </lineage>
</organism>
<feature type="region of interest" description="Disordered" evidence="1">
    <location>
        <begin position="213"/>
        <end position="259"/>
    </location>
</feature>
<dbReference type="EMBL" id="OC916925">
    <property type="protein sequence ID" value="CAD7645630.1"/>
    <property type="molecule type" value="Genomic_DNA"/>
</dbReference>
<dbReference type="AlphaFoldDB" id="A0A7R9LRX4"/>
<reference evidence="3" key="1">
    <citation type="submission" date="2020-11" db="EMBL/GenBank/DDBJ databases">
        <authorList>
            <person name="Tran Van P."/>
        </authorList>
    </citation>
    <scope>NUCLEOTIDE SEQUENCE</scope>
</reference>
<evidence type="ECO:0000313" key="3">
    <source>
        <dbReference type="EMBL" id="CAD7645630.1"/>
    </source>
</evidence>
<name>A0A7R9LRX4_9ACAR</name>
<keyword evidence="4" id="KW-1185">Reference proteome</keyword>
<proteinExistence type="predicted"/>
<protein>
    <submittedName>
        <fullName evidence="3">Uncharacterized protein</fullName>
    </submittedName>
</protein>
<evidence type="ECO:0000313" key="4">
    <source>
        <dbReference type="Proteomes" id="UP000728032"/>
    </source>
</evidence>
<feature type="signal peptide" evidence="2">
    <location>
        <begin position="1"/>
        <end position="16"/>
    </location>
</feature>
<gene>
    <name evidence="3" type="ORF">ONB1V03_LOCUS5307</name>
</gene>
<feature type="chain" id="PRO_5036211310" evidence="2">
    <location>
        <begin position="17"/>
        <end position="259"/>
    </location>
</feature>